<dbReference type="EMBL" id="BEGY01000235">
    <property type="protein sequence ID" value="GAX86159.1"/>
    <property type="molecule type" value="Genomic_DNA"/>
</dbReference>
<evidence type="ECO:0000256" key="3">
    <source>
        <dbReference type="ARBA" id="ARBA00022517"/>
    </source>
</evidence>
<gene>
    <name evidence="7" type="ORF">CEUSTIGMA_g13572.t1</name>
</gene>
<feature type="region of interest" description="Disordered" evidence="6">
    <location>
        <begin position="154"/>
        <end position="193"/>
    </location>
</feature>
<dbReference type="PANTHER" id="PTHR13028">
    <property type="entry name" value="RRNA PROCESSING PROTEIN EBNA1-BINDING PROTEIN-RELATED"/>
    <property type="match status" value="1"/>
</dbReference>
<comment type="subcellular location">
    <subcellularLocation>
        <location evidence="1">Nucleus</location>
        <location evidence="1">Nucleolus</location>
    </subcellularLocation>
</comment>
<feature type="compositionally biased region" description="Basic residues" evidence="6">
    <location>
        <begin position="292"/>
        <end position="313"/>
    </location>
</feature>
<sequence length="313" mass="35515">MKYITSDRHRHSTDEEDVESEEAELGEEEEEEEDGNEPGPSGREHAYDVEGMHEKLEDICWVSEGAWEETLMITNEDDAFVENVDDDLARELAFYNQALSSTHEAIRRFESAGSPWLRPTDYYAEMVKTDQHMAKVKEQLMFEQKQIELAEERRKQREQKQYSKQVQAERIKEKAQDKKRQIDSISKLRKSREKSGFAGELDYDAEIKNLDKGRQMGSAKVHDRNRPGGKNSPQVNKKRQAKNAKFGFGGSKRIAKQNDAYSSASMDGYKAPGKFSSGKQGKGKGVGLKAKGGVKKARAGKAKRQNMKGKSSR</sequence>
<keyword evidence="5" id="KW-0539">Nucleus</keyword>
<dbReference type="Proteomes" id="UP000232323">
    <property type="component" value="Unassembled WGS sequence"/>
</dbReference>
<reference evidence="7 8" key="1">
    <citation type="submission" date="2017-08" db="EMBL/GenBank/DDBJ databases">
        <title>Acidophilic green algal genome provides insights into adaptation to an acidic environment.</title>
        <authorList>
            <person name="Hirooka S."/>
            <person name="Hirose Y."/>
            <person name="Kanesaki Y."/>
            <person name="Higuchi S."/>
            <person name="Fujiwara T."/>
            <person name="Onuma R."/>
            <person name="Era A."/>
            <person name="Ohbayashi R."/>
            <person name="Uzuka A."/>
            <person name="Nozaki H."/>
            <person name="Yoshikawa H."/>
            <person name="Miyagishima S.Y."/>
        </authorList>
    </citation>
    <scope>NUCLEOTIDE SEQUENCE [LARGE SCALE GENOMIC DNA]</scope>
    <source>
        <strain evidence="7 8">NIES-2499</strain>
    </source>
</reference>
<dbReference type="GO" id="GO:0006364">
    <property type="term" value="P:rRNA processing"/>
    <property type="evidence" value="ECO:0007669"/>
    <property type="project" value="TreeGrafter"/>
</dbReference>
<organism evidence="7 8">
    <name type="scientific">Chlamydomonas eustigma</name>
    <dbReference type="NCBI Taxonomy" id="1157962"/>
    <lineage>
        <taxon>Eukaryota</taxon>
        <taxon>Viridiplantae</taxon>
        <taxon>Chlorophyta</taxon>
        <taxon>core chlorophytes</taxon>
        <taxon>Chlorophyceae</taxon>
        <taxon>CS clade</taxon>
        <taxon>Chlamydomonadales</taxon>
        <taxon>Chlamydomonadaceae</taxon>
        <taxon>Chlamydomonas</taxon>
    </lineage>
</organism>
<keyword evidence="8" id="KW-1185">Reference proteome</keyword>
<proteinExistence type="inferred from homology"/>
<feature type="compositionally biased region" description="Basic and acidic residues" evidence="6">
    <location>
        <begin position="209"/>
        <end position="226"/>
    </location>
</feature>
<accession>A0A250XT73</accession>
<keyword evidence="3" id="KW-0690">Ribosome biogenesis</keyword>
<dbReference type="GO" id="GO:0030687">
    <property type="term" value="C:preribosome, large subunit precursor"/>
    <property type="evidence" value="ECO:0007669"/>
    <property type="project" value="TreeGrafter"/>
</dbReference>
<evidence type="ECO:0000256" key="6">
    <source>
        <dbReference type="SAM" id="MobiDB-lite"/>
    </source>
</evidence>
<feature type="compositionally biased region" description="Acidic residues" evidence="6">
    <location>
        <begin position="14"/>
        <end position="36"/>
    </location>
</feature>
<evidence type="ECO:0000256" key="2">
    <source>
        <dbReference type="ARBA" id="ARBA00007336"/>
    </source>
</evidence>
<dbReference type="Pfam" id="PF05890">
    <property type="entry name" value="Ebp2"/>
    <property type="match status" value="1"/>
</dbReference>
<name>A0A250XT73_9CHLO</name>
<comment type="similarity">
    <text evidence="2">Belongs to the EBP2 family.</text>
</comment>
<evidence type="ECO:0000256" key="4">
    <source>
        <dbReference type="ARBA" id="ARBA00023054"/>
    </source>
</evidence>
<dbReference type="GO" id="GO:0042273">
    <property type="term" value="P:ribosomal large subunit biogenesis"/>
    <property type="evidence" value="ECO:0007669"/>
    <property type="project" value="TreeGrafter"/>
</dbReference>
<evidence type="ECO:0000313" key="7">
    <source>
        <dbReference type="EMBL" id="GAX86159.1"/>
    </source>
</evidence>
<feature type="region of interest" description="Disordered" evidence="6">
    <location>
        <begin position="1"/>
        <end position="46"/>
    </location>
</feature>
<protein>
    <submittedName>
        <fullName evidence="7">Uncharacterized protein</fullName>
    </submittedName>
</protein>
<dbReference type="OrthoDB" id="443772at2759"/>
<dbReference type="STRING" id="1157962.A0A250XT73"/>
<evidence type="ECO:0000256" key="1">
    <source>
        <dbReference type="ARBA" id="ARBA00004604"/>
    </source>
</evidence>
<dbReference type="GO" id="GO:0005730">
    <property type="term" value="C:nucleolus"/>
    <property type="evidence" value="ECO:0007669"/>
    <property type="project" value="UniProtKB-SubCell"/>
</dbReference>
<dbReference type="GO" id="GO:0034399">
    <property type="term" value="C:nuclear periphery"/>
    <property type="evidence" value="ECO:0007669"/>
    <property type="project" value="TreeGrafter"/>
</dbReference>
<dbReference type="AlphaFoldDB" id="A0A250XT73"/>
<keyword evidence="4" id="KW-0175">Coiled coil</keyword>
<dbReference type="PANTHER" id="PTHR13028:SF0">
    <property type="entry name" value="RRNA-PROCESSING PROTEIN EBP2-RELATED"/>
    <property type="match status" value="1"/>
</dbReference>
<feature type="region of interest" description="Disordered" evidence="6">
    <location>
        <begin position="209"/>
        <end position="313"/>
    </location>
</feature>
<evidence type="ECO:0000256" key="5">
    <source>
        <dbReference type="ARBA" id="ARBA00023242"/>
    </source>
</evidence>
<dbReference type="InterPro" id="IPR008610">
    <property type="entry name" value="Ebp2"/>
</dbReference>
<comment type="caution">
    <text evidence="7">The sequence shown here is derived from an EMBL/GenBank/DDBJ whole genome shotgun (WGS) entry which is preliminary data.</text>
</comment>
<evidence type="ECO:0000313" key="8">
    <source>
        <dbReference type="Proteomes" id="UP000232323"/>
    </source>
</evidence>
<feature type="compositionally biased region" description="Basic and acidic residues" evidence="6">
    <location>
        <begin position="154"/>
        <end position="182"/>
    </location>
</feature>